<evidence type="ECO:0000313" key="1">
    <source>
        <dbReference type="EMBL" id="QAT65656.1"/>
    </source>
</evidence>
<gene>
    <name evidence="1" type="ORF">EQZ20_12605</name>
</gene>
<dbReference type="AlphaFoldDB" id="A0AAJ3YYS5"/>
<sequence length="77" mass="8188">MMFSPAMINLGAFKINSVDRGASVTVGPYQQIDYFLSAKLNYGFGEENGDLTQLIVPVGSVLDSDLIDSNAGKSSVI</sequence>
<accession>A0AAJ3YYS5</accession>
<evidence type="ECO:0000313" key="2">
    <source>
        <dbReference type="Proteomes" id="UP000288675"/>
    </source>
</evidence>
<organism evidence="1 2">
    <name type="scientific">Bacillus glycinifermentans</name>
    <dbReference type="NCBI Taxonomy" id="1664069"/>
    <lineage>
        <taxon>Bacteria</taxon>
        <taxon>Bacillati</taxon>
        <taxon>Bacillota</taxon>
        <taxon>Bacilli</taxon>
        <taxon>Bacillales</taxon>
        <taxon>Bacillaceae</taxon>
        <taxon>Bacillus</taxon>
    </lineage>
</organism>
<dbReference type="EMBL" id="CP035232">
    <property type="protein sequence ID" value="QAT65656.1"/>
    <property type="molecule type" value="Genomic_DNA"/>
</dbReference>
<proteinExistence type="predicted"/>
<dbReference type="Proteomes" id="UP000288675">
    <property type="component" value="Chromosome"/>
</dbReference>
<reference evidence="1 2" key="1">
    <citation type="submission" date="2019-01" db="EMBL/GenBank/DDBJ databases">
        <title>Genome sequence of Bacillus glycinifermentans SRCM103574.</title>
        <authorList>
            <person name="Kong H.-J."/>
            <person name="Jeong S.-Y."/>
            <person name="Jeong D.-Y."/>
        </authorList>
    </citation>
    <scope>NUCLEOTIDE SEQUENCE [LARGE SCALE GENOMIC DNA]</scope>
    <source>
        <strain evidence="1 2">SRCM103574</strain>
    </source>
</reference>
<name>A0AAJ3YYS5_9BACI</name>
<protein>
    <submittedName>
        <fullName evidence="1">Uncharacterized protein</fullName>
    </submittedName>
</protein>
<dbReference type="GeneID" id="82853509"/>
<dbReference type="RefSeq" id="WP_046129541.1">
    <property type="nucleotide sequence ID" value="NZ_CP035232.1"/>
</dbReference>